<evidence type="ECO:0000256" key="1">
    <source>
        <dbReference type="SAM" id="MobiDB-lite"/>
    </source>
</evidence>
<evidence type="ECO:0000313" key="2">
    <source>
        <dbReference type="EMBL" id="KIJ28521.1"/>
    </source>
</evidence>
<feature type="compositionally biased region" description="Basic and acidic residues" evidence="1">
    <location>
        <begin position="18"/>
        <end position="44"/>
    </location>
</feature>
<protein>
    <submittedName>
        <fullName evidence="2">Uncharacterized protein</fullName>
    </submittedName>
</protein>
<gene>
    <name evidence="2" type="ORF">M422DRAFT_270211</name>
</gene>
<dbReference type="EMBL" id="KN837304">
    <property type="protein sequence ID" value="KIJ28521.1"/>
    <property type="molecule type" value="Genomic_DNA"/>
</dbReference>
<accession>A0A0C9UT67</accession>
<proteinExistence type="predicted"/>
<dbReference type="AlphaFoldDB" id="A0A0C9UT67"/>
<name>A0A0C9UT67_SPHS4</name>
<sequence>MPGKPIPFRYSSTPPPKETARDHRDHYEKSRGKLVEPLDKEPRKKQIPQPDVPIMSSTITMAKIREVDTSEEHIQEELDLYPLTTPSRLDLGNSMRHTGYWV</sequence>
<feature type="region of interest" description="Disordered" evidence="1">
    <location>
        <begin position="1"/>
        <end position="52"/>
    </location>
</feature>
<evidence type="ECO:0000313" key="3">
    <source>
        <dbReference type="Proteomes" id="UP000054279"/>
    </source>
</evidence>
<dbReference type="HOGENOM" id="CLU_2279265_0_0_1"/>
<keyword evidence="3" id="KW-1185">Reference proteome</keyword>
<organism evidence="2 3">
    <name type="scientific">Sphaerobolus stellatus (strain SS14)</name>
    <dbReference type="NCBI Taxonomy" id="990650"/>
    <lineage>
        <taxon>Eukaryota</taxon>
        <taxon>Fungi</taxon>
        <taxon>Dikarya</taxon>
        <taxon>Basidiomycota</taxon>
        <taxon>Agaricomycotina</taxon>
        <taxon>Agaricomycetes</taxon>
        <taxon>Phallomycetidae</taxon>
        <taxon>Geastrales</taxon>
        <taxon>Sphaerobolaceae</taxon>
        <taxon>Sphaerobolus</taxon>
    </lineage>
</organism>
<reference evidence="2 3" key="1">
    <citation type="submission" date="2014-06" db="EMBL/GenBank/DDBJ databases">
        <title>Evolutionary Origins and Diversification of the Mycorrhizal Mutualists.</title>
        <authorList>
            <consortium name="DOE Joint Genome Institute"/>
            <consortium name="Mycorrhizal Genomics Consortium"/>
            <person name="Kohler A."/>
            <person name="Kuo A."/>
            <person name="Nagy L.G."/>
            <person name="Floudas D."/>
            <person name="Copeland A."/>
            <person name="Barry K.W."/>
            <person name="Cichocki N."/>
            <person name="Veneault-Fourrey C."/>
            <person name="LaButti K."/>
            <person name="Lindquist E.A."/>
            <person name="Lipzen A."/>
            <person name="Lundell T."/>
            <person name="Morin E."/>
            <person name="Murat C."/>
            <person name="Riley R."/>
            <person name="Ohm R."/>
            <person name="Sun H."/>
            <person name="Tunlid A."/>
            <person name="Henrissat B."/>
            <person name="Grigoriev I.V."/>
            <person name="Hibbett D.S."/>
            <person name="Martin F."/>
        </authorList>
    </citation>
    <scope>NUCLEOTIDE SEQUENCE [LARGE SCALE GENOMIC DNA]</scope>
    <source>
        <strain evidence="2 3">SS14</strain>
    </source>
</reference>
<dbReference type="Proteomes" id="UP000054279">
    <property type="component" value="Unassembled WGS sequence"/>
</dbReference>